<dbReference type="SUPFAM" id="SSF50249">
    <property type="entry name" value="Nucleic acid-binding proteins"/>
    <property type="match status" value="1"/>
</dbReference>
<evidence type="ECO:0000313" key="3">
    <source>
        <dbReference type="Proteomes" id="UP001549162"/>
    </source>
</evidence>
<feature type="domain" description="S1 motif" evidence="1">
    <location>
        <begin position="6"/>
        <end position="74"/>
    </location>
</feature>
<comment type="caution">
    <text evidence="2">The sequence shown here is derived from an EMBL/GenBank/DDBJ whole genome shotgun (WGS) entry which is preliminary data.</text>
</comment>
<gene>
    <name evidence="2" type="ORF">ABID14_000423</name>
</gene>
<dbReference type="Pfam" id="PF00575">
    <property type="entry name" value="S1"/>
    <property type="match status" value="1"/>
</dbReference>
<proteinExistence type="predicted"/>
<dbReference type="Proteomes" id="UP001549162">
    <property type="component" value="Unassembled WGS sequence"/>
</dbReference>
<dbReference type="CDD" id="cd05692">
    <property type="entry name" value="S1_RPS1_repeat_hs4"/>
    <property type="match status" value="1"/>
</dbReference>
<dbReference type="PROSITE" id="PS50126">
    <property type="entry name" value="S1"/>
    <property type="match status" value="1"/>
</dbReference>
<dbReference type="PANTHER" id="PTHR10724">
    <property type="entry name" value="30S RIBOSOMAL PROTEIN S1"/>
    <property type="match status" value="1"/>
</dbReference>
<organism evidence="2 3">
    <name type="scientific">Peptoniphilus olsenii</name>
    <dbReference type="NCBI Taxonomy" id="411570"/>
    <lineage>
        <taxon>Bacteria</taxon>
        <taxon>Bacillati</taxon>
        <taxon>Bacillota</taxon>
        <taxon>Tissierellia</taxon>
        <taxon>Tissierellales</taxon>
        <taxon>Peptoniphilaceae</taxon>
        <taxon>Peptoniphilus</taxon>
    </lineage>
</organism>
<dbReference type="Gene3D" id="2.40.50.140">
    <property type="entry name" value="Nucleic acid-binding proteins"/>
    <property type="match status" value="1"/>
</dbReference>
<dbReference type="InterPro" id="IPR050437">
    <property type="entry name" value="Ribos_protein_bS1-like"/>
</dbReference>
<dbReference type="RefSeq" id="WP_354366807.1">
    <property type="nucleotide sequence ID" value="NZ_JBEPMA010000002.1"/>
</dbReference>
<accession>A0ABV2J7P4</accession>
<sequence>MEMSQGDIVEGKVTKLTKFGAFVDLGEGKSGLVHISEVADTFVKDISDHLSEGDEVKVKVLKIDEKGKIALSIKDAVEKVEAKEPQDKNFDPKFEDMMSKFLKESNTKLDEARARLNQKTNRKKSRN</sequence>
<evidence type="ECO:0000313" key="2">
    <source>
        <dbReference type="EMBL" id="MET3616798.1"/>
    </source>
</evidence>
<dbReference type="InterPro" id="IPR003029">
    <property type="entry name" value="S1_domain"/>
</dbReference>
<reference evidence="2 3" key="1">
    <citation type="submission" date="2024-06" db="EMBL/GenBank/DDBJ databases">
        <title>Genomic Encyclopedia of Type Strains, Phase IV (KMG-IV): sequencing the most valuable type-strain genomes for metagenomic binning, comparative biology and taxonomic classification.</title>
        <authorList>
            <person name="Goeker M."/>
        </authorList>
    </citation>
    <scope>NUCLEOTIDE SEQUENCE [LARGE SCALE GENOMIC DNA]</scope>
    <source>
        <strain evidence="2 3">DSM 21460</strain>
    </source>
</reference>
<name>A0ABV2J7P4_9FIRM</name>
<dbReference type="EMBL" id="JBEPMA010000002">
    <property type="protein sequence ID" value="MET3616798.1"/>
    <property type="molecule type" value="Genomic_DNA"/>
</dbReference>
<dbReference type="InterPro" id="IPR012340">
    <property type="entry name" value="NA-bd_OB-fold"/>
</dbReference>
<dbReference type="SMART" id="SM00316">
    <property type="entry name" value="S1"/>
    <property type="match status" value="1"/>
</dbReference>
<keyword evidence="3" id="KW-1185">Reference proteome</keyword>
<evidence type="ECO:0000259" key="1">
    <source>
        <dbReference type="PROSITE" id="PS50126"/>
    </source>
</evidence>
<protein>
    <submittedName>
        <fullName evidence="2">S1 RNA binding domain protein</fullName>
    </submittedName>
</protein>